<name>A0A919XY65_9BACL</name>
<dbReference type="CDD" id="cd03230">
    <property type="entry name" value="ABC_DR_subfamily_A"/>
    <property type="match status" value="1"/>
</dbReference>
<dbReference type="EMBL" id="BORS01000002">
    <property type="protein sequence ID" value="GIO41149.1"/>
    <property type="molecule type" value="Genomic_DNA"/>
</dbReference>
<organism evidence="5 6">
    <name type="scientific">Paenibacillus apis</name>
    <dbReference type="NCBI Taxonomy" id="1792174"/>
    <lineage>
        <taxon>Bacteria</taxon>
        <taxon>Bacillati</taxon>
        <taxon>Bacillota</taxon>
        <taxon>Bacilli</taxon>
        <taxon>Bacillales</taxon>
        <taxon>Paenibacillaceae</taxon>
        <taxon>Paenibacillus</taxon>
    </lineage>
</organism>
<accession>A0A919XY65</accession>
<dbReference type="GO" id="GO:0005524">
    <property type="term" value="F:ATP binding"/>
    <property type="evidence" value="ECO:0007669"/>
    <property type="project" value="UniProtKB-KW"/>
</dbReference>
<dbReference type="InterPro" id="IPR050763">
    <property type="entry name" value="ABC_transporter_ATP-binding"/>
</dbReference>
<evidence type="ECO:0000256" key="1">
    <source>
        <dbReference type="ARBA" id="ARBA00022448"/>
    </source>
</evidence>
<dbReference type="PANTHER" id="PTHR42711:SF17">
    <property type="entry name" value="ABC TRANSPORTER ATP-BINDING PROTEIN"/>
    <property type="match status" value="1"/>
</dbReference>
<dbReference type="Pfam" id="PF00005">
    <property type="entry name" value="ABC_tran"/>
    <property type="match status" value="1"/>
</dbReference>
<dbReference type="Gene3D" id="3.40.50.300">
    <property type="entry name" value="P-loop containing nucleotide triphosphate hydrolases"/>
    <property type="match status" value="1"/>
</dbReference>
<dbReference type="GO" id="GO:0016887">
    <property type="term" value="F:ATP hydrolysis activity"/>
    <property type="evidence" value="ECO:0007669"/>
    <property type="project" value="InterPro"/>
</dbReference>
<keyword evidence="3" id="KW-0067">ATP-binding</keyword>
<protein>
    <submittedName>
        <fullName evidence="5">ABC transporter</fullName>
    </submittedName>
</protein>
<evidence type="ECO:0000256" key="2">
    <source>
        <dbReference type="ARBA" id="ARBA00022741"/>
    </source>
</evidence>
<gene>
    <name evidence="5" type="ORF">J41TS4_09070</name>
</gene>
<dbReference type="PROSITE" id="PS00211">
    <property type="entry name" value="ABC_TRANSPORTER_1"/>
    <property type="match status" value="1"/>
</dbReference>
<proteinExistence type="predicted"/>
<keyword evidence="2" id="KW-0547">Nucleotide-binding</keyword>
<dbReference type="InterPro" id="IPR003439">
    <property type="entry name" value="ABC_transporter-like_ATP-bd"/>
</dbReference>
<evidence type="ECO:0000256" key="3">
    <source>
        <dbReference type="ARBA" id="ARBA00022840"/>
    </source>
</evidence>
<dbReference type="InterPro" id="IPR017871">
    <property type="entry name" value="ABC_transporter-like_CS"/>
</dbReference>
<feature type="domain" description="ABC transporter" evidence="4">
    <location>
        <begin position="5"/>
        <end position="226"/>
    </location>
</feature>
<evidence type="ECO:0000313" key="6">
    <source>
        <dbReference type="Proteomes" id="UP000678895"/>
    </source>
</evidence>
<dbReference type="PANTHER" id="PTHR42711">
    <property type="entry name" value="ABC TRANSPORTER ATP-BINDING PROTEIN"/>
    <property type="match status" value="1"/>
</dbReference>
<dbReference type="SUPFAM" id="SSF52540">
    <property type="entry name" value="P-loop containing nucleoside triphosphate hydrolases"/>
    <property type="match status" value="1"/>
</dbReference>
<dbReference type="SMART" id="SM00382">
    <property type="entry name" value="AAA"/>
    <property type="match status" value="1"/>
</dbReference>
<evidence type="ECO:0000259" key="4">
    <source>
        <dbReference type="PROSITE" id="PS50893"/>
    </source>
</evidence>
<reference evidence="5" key="1">
    <citation type="submission" date="2021-03" db="EMBL/GenBank/DDBJ databases">
        <title>Antimicrobial resistance genes in bacteria isolated from Japanese honey, and their potential for conferring macrolide and lincosamide resistance in the American foulbrood pathogen Paenibacillus larvae.</title>
        <authorList>
            <person name="Okamoto M."/>
            <person name="Kumagai M."/>
            <person name="Kanamori H."/>
            <person name="Takamatsu D."/>
        </authorList>
    </citation>
    <scope>NUCLEOTIDE SEQUENCE</scope>
    <source>
        <strain evidence="5">J41TS4</strain>
    </source>
</reference>
<comment type="caution">
    <text evidence="5">The sequence shown here is derived from an EMBL/GenBank/DDBJ whole genome shotgun (WGS) entry which is preliminary data.</text>
</comment>
<dbReference type="AlphaFoldDB" id="A0A919XY65"/>
<dbReference type="InterPro" id="IPR003593">
    <property type="entry name" value="AAA+_ATPase"/>
</dbReference>
<evidence type="ECO:0000313" key="5">
    <source>
        <dbReference type="EMBL" id="GIO41149.1"/>
    </source>
</evidence>
<keyword evidence="6" id="KW-1185">Reference proteome</keyword>
<dbReference type="InterPro" id="IPR027417">
    <property type="entry name" value="P-loop_NTPase"/>
</dbReference>
<sequence>MTKLIEAQGIRKKFRNREVVKGIDIEVYQGETLALIGTNGAGKTTTLSMLLGILQPDSGHIKRWREDYRAHIGTQLQSTPFFEGYTAEENLSLFAALYHVKLDKEQVRNKLEACNLLEARKTPAVRLSGGQQKRLAIAITTIHNPQLVVLDEPMAGLDPRARHEVRGLMRRLADQNVTVLFSSHDMEEVARIADRLILMHHGEIVAQGNPEALLQEHQADNLEALYLRLTDNE</sequence>
<dbReference type="Proteomes" id="UP000678895">
    <property type="component" value="Unassembled WGS sequence"/>
</dbReference>
<keyword evidence="1" id="KW-0813">Transport</keyword>
<dbReference type="PROSITE" id="PS50893">
    <property type="entry name" value="ABC_TRANSPORTER_2"/>
    <property type="match status" value="1"/>
</dbReference>
<dbReference type="RefSeq" id="WP_301625172.1">
    <property type="nucleotide sequence ID" value="NZ_BORS01000002.1"/>
</dbReference>